<evidence type="ECO:0000313" key="3">
    <source>
        <dbReference type="Proteomes" id="UP000792457"/>
    </source>
</evidence>
<feature type="compositionally biased region" description="Polar residues" evidence="1">
    <location>
        <begin position="15"/>
        <end position="28"/>
    </location>
</feature>
<accession>A0A8K0JXN0</accession>
<feature type="compositionally biased region" description="Low complexity" evidence="1">
    <location>
        <begin position="1"/>
        <end position="14"/>
    </location>
</feature>
<evidence type="ECO:0000313" key="2">
    <source>
        <dbReference type="EMBL" id="KAG8224349.1"/>
    </source>
</evidence>
<organism evidence="2 3">
    <name type="scientific">Ladona fulva</name>
    <name type="common">Scarce chaser dragonfly</name>
    <name type="synonym">Libellula fulva</name>
    <dbReference type="NCBI Taxonomy" id="123851"/>
    <lineage>
        <taxon>Eukaryota</taxon>
        <taxon>Metazoa</taxon>
        <taxon>Ecdysozoa</taxon>
        <taxon>Arthropoda</taxon>
        <taxon>Hexapoda</taxon>
        <taxon>Insecta</taxon>
        <taxon>Pterygota</taxon>
        <taxon>Palaeoptera</taxon>
        <taxon>Odonata</taxon>
        <taxon>Epiprocta</taxon>
        <taxon>Anisoptera</taxon>
        <taxon>Libelluloidea</taxon>
        <taxon>Libellulidae</taxon>
        <taxon>Ladona</taxon>
    </lineage>
</organism>
<protein>
    <submittedName>
        <fullName evidence="2">Uncharacterized protein</fullName>
    </submittedName>
</protein>
<sequence>MTKSSTGSKVSRSSPLTTAHMSTWSASSGRRTVYAPVGNVNHQFPPVNDFVWNDSPCPYTQQDFS</sequence>
<name>A0A8K0JXN0_LADFU</name>
<reference evidence="2" key="2">
    <citation type="submission" date="2017-10" db="EMBL/GenBank/DDBJ databases">
        <title>Ladona fulva Genome sequencing and assembly.</title>
        <authorList>
            <person name="Murali S."/>
            <person name="Richards S."/>
            <person name="Bandaranaike D."/>
            <person name="Bellair M."/>
            <person name="Blankenburg K."/>
            <person name="Chao H."/>
            <person name="Dinh H."/>
            <person name="Doddapaneni H."/>
            <person name="Dugan-Rocha S."/>
            <person name="Elkadiri S."/>
            <person name="Gnanaolivu R."/>
            <person name="Hernandez B."/>
            <person name="Skinner E."/>
            <person name="Javaid M."/>
            <person name="Lee S."/>
            <person name="Li M."/>
            <person name="Ming W."/>
            <person name="Munidasa M."/>
            <person name="Muniz J."/>
            <person name="Nguyen L."/>
            <person name="Hughes D."/>
            <person name="Osuji N."/>
            <person name="Pu L.-L."/>
            <person name="Puazo M."/>
            <person name="Qu C."/>
            <person name="Quiroz J."/>
            <person name="Raj R."/>
            <person name="Weissenberger G."/>
            <person name="Xin Y."/>
            <person name="Zou X."/>
            <person name="Han Y."/>
            <person name="Worley K."/>
            <person name="Muzny D."/>
            <person name="Gibbs R."/>
        </authorList>
    </citation>
    <scope>NUCLEOTIDE SEQUENCE</scope>
    <source>
        <strain evidence="2">Sampled in the wild</strain>
    </source>
</reference>
<gene>
    <name evidence="2" type="ORF">J437_LFUL004305</name>
</gene>
<feature type="region of interest" description="Disordered" evidence="1">
    <location>
        <begin position="1"/>
        <end position="28"/>
    </location>
</feature>
<comment type="caution">
    <text evidence="2">The sequence shown here is derived from an EMBL/GenBank/DDBJ whole genome shotgun (WGS) entry which is preliminary data.</text>
</comment>
<evidence type="ECO:0000256" key="1">
    <source>
        <dbReference type="SAM" id="MobiDB-lite"/>
    </source>
</evidence>
<reference evidence="2" key="1">
    <citation type="submission" date="2013-04" db="EMBL/GenBank/DDBJ databases">
        <authorList>
            <person name="Qu J."/>
            <person name="Murali S.C."/>
            <person name="Bandaranaike D."/>
            <person name="Bellair M."/>
            <person name="Blankenburg K."/>
            <person name="Chao H."/>
            <person name="Dinh H."/>
            <person name="Doddapaneni H."/>
            <person name="Downs B."/>
            <person name="Dugan-Rocha S."/>
            <person name="Elkadiri S."/>
            <person name="Gnanaolivu R.D."/>
            <person name="Hernandez B."/>
            <person name="Javaid M."/>
            <person name="Jayaseelan J.C."/>
            <person name="Lee S."/>
            <person name="Li M."/>
            <person name="Ming W."/>
            <person name="Munidasa M."/>
            <person name="Muniz J."/>
            <person name="Nguyen L."/>
            <person name="Ongeri F."/>
            <person name="Osuji N."/>
            <person name="Pu L.-L."/>
            <person name="Puazo M."/>
            <person name="Qu C."/>
            <person name="Quiroz J."/>
            <person name="Raj R."/>
            <person name="Weissenberger G."/>
            <person name="Xin Y."/>
            <person name="Zou X."/>
            <person name="Han Y."/>
            <person name="Richards S."/>
            <person name="Worley K."/>
            <person name="Muzny D."/>
            <person name="Gibbs R."/>
        </authorList>
    </citation>
    <scope>NUCLEOTIDE SEQUENCE</scope>
    <source>
        <strain evidence="2">Sampled in the wild</strain>
    </source>
</reference>
<dbReference type="Proteomes" id="UP000792457">
    <property type="component" value="Unassembled WGS sequence"/>
</dbReference>
<dbReference type="EMBL" id="KZ308192">
    <property type="protein sequence ID" value="KAG8224349.1"/>
    <property type="molecule type" value="Genomic_DNA"/>
</dbReference>
<proteinExistence type="predicted"/>
<dbReference type="AlphaFoldDB" id="A0A8K0JXN0"/>
<keyword evidence="3" id="KW-1185">Reference proteome</keyword>